<dbReference type="Proteomes" id="UP001638806">
    <property type="component" value="Unassembled WGS sequence"/>
</dbReference>
<comment type="caution">
    <text evidence="1">The sequence shown here is derived from an EMBL/GenBank/DDBJ whole genome shotgun (WGS) entry which is preliminary data.</text>
</comment>
<accession>A0ACC4DU69</accession>
<gene>
    <name evidence="1" type="ORF">ACCO45_004579</name>
</gene>
<evidence type="ECO:0000313" key="2">
    <source>
        <dbReference type="Proteomes" id="UP001638806"/>
    </source>
</evidence>
<reference evidence="1" key="1">
    <citation type="submission" date="2024-12" db="EMBL/GenBank/DDBJ databases">
        <title>Comparative genomics and development of molecular markers within Purpureocillium lilacinum and among Purpureocillium species.</title>
        <authorList>
            <person name="Yeh Z.-Y."/>
            <person name="Ni N.-T."/>
            <person name="Lo P.-H."/>
            <person name="Mushyakhwo K."/>
            <person name="Lin C.-F."/>
            <person name="Nai Y.-S."/>
        </authorList>
    </citation>
    <scope>NUCLEOTIDE SEQUENCE</scope>
    <source>
        <strain evidence="1">NCHU-NPUST-175</strain>
    </source>
</reference>
<dbReference type="EMBL" id="JBGNUJ010000004">
    <property type="protein sequence ID" value="KAL3959462.1"/>
    <property type="molecule type" value="Genomic_DNA"/>
</dbReference>
<keyword evidence="2" id="KW-1185">Reference proteome</keyword>
<evidence type="ECO:0000313" key="1">
    <source>
        <dbReference type="EMBL" id="KAL3959462.1"/>
    </source>
</evidence>
<protein>
    <submittedName>
        <fullName evidence="1">Uncharacterized protein</fullName>
    </submittedName>
</protein>
<sequence>MSNPKRQLNAAFESDRLRRRSTRTKRSPSLHRLTLMLEIAASRTPAPRTRTPAMIIEHDNGTTAAAATSSATAAAYNSIARAAVVPSSPP</sequence>
<organism evidence="1 2">
    <name type="scientific">Purpureocillium lilacinum</name>
    <name type="common">Paecilomyces lilacinus</name>
    <dbReference type="NCBI Taxonomy" id="33203"/>
    <lineage>
        <taxon>Eukaryota</taxon>
        <taxon>Fungi</taxon>
        <taxon>Dikarya</taxon>
        <taxon>Ascomycota</taxon>
        <taxon>Pezizomycotina</taxon>
        <taxon>Sordariomycetes</taxon>
        <taxon>Hypocreomycetidae</taxon>
        <taxon>Hypocreales</taxon>
        <taxon>Ophiocordycipitaceae</taxon>
        <taxon>Purpureocillium</taxon>
    </lineage>
</organism>
<name>A0ACC4DU69_PURLI</name>
<proteinExistence type="predicted"/>